<sequence>MKRKSISLALVGLCLIFVTVFSSSYTPASAFSFALDDAESSDRELETLSLGSANAIPEKIAVFFWASDAGTQACVDEYWAILQDEGYTVMYNFKDTADFEADFNTVEAYEGVEDTVFFYLFGHGNNNGEDSLTAFAPGTSIVYSSELRVMFDRLEAERISFLIESCHSGGFPLDFQASPYLAMSTSDEDHNSYALAELPGEGKFSDAFFDHVADGYNAVDSFHFAEDLVLSVRQRNRRQYPIIVDFSDYVWFA</sequence>
<name>A0ABY6HN01_9ARCH</name>
<dbReference type="EMBL" id="CP104013">
    <property type="protein sequence ID" value="UYP44891.1"/>
    <property type="molecule type" value="Genomic_DNA"/>
</dbReference>
<accession>A0ABY6HN01</accession>
<protein>
    <recommendedName>
        <fullName evidence="3">Caspase family protein</fullName>
    </recommendedName>
</protein>
<dbReference type="Gene3D" id="3.40.50.1460">
    <property type="match status" value="1"/>
</dbReference>
<dbReference type="Proteomes" id="UP001208689">
    <property type="component" value="Chromosome"/>
</dbReference>
<evidence type="ECO:0000313" key="1">
    <source>
        <dbReference type="EMBL" id="UYP44891.1"/>
    </source>
</evidence>
<keyword evidence="2" id="KW-1185">Reference proteome</keyword>
<dbReference type="InterPro" id="IPR001096">
    <property type="entry name" value="Peptidase_C13"/>
</dbReference>
<reference evidence="1" key="1">
    <citation type="submission" date="2022-09" db="EMBL/GenBank/DDBJ databases">
        <title>Actin cytoskeleton and complex cell architecture in an #Asgard archaeon.</title>
        <authorList>
            <person name="Ponce Toledo R.I."/>
            <person name="Schleper C."/>
            <person name="Rodrigues Oliveira T."/>
            <person name="Wollweber F."/>
            <person name="Xu J."/>
            <person name="Rittmann S."/>
            <person name="Klingl A."/>
            <person name="Pilhofer M."/>
        </authorList>
    </citation>
    <scope>NUCLEOTIDE SEQUENCE</scope>
    <source>
        <strain evidence="1">B-35</strain>
    </source>
</reference>
<organism evidence="1 2">
    <name type="scientific">Candidatus Lokiarchaeum ossiferum</name>
    <dbReference type="NCBI Taxonomy" id="2951803"/>
    <lineage>
        <taxon>Archaea</taxon>
        <taxon>Promethearchaeati</taxon>
        <taxon>Promethearchaeota</taxon>
        <taxon>Promethearchaeia</taxon>
        <taxon>Promethearchaeales</taxon>
        <taxon>Promethearchaeaceae</taxon>
        <taxon>Candidatus Lokiarchaeum</taxon>
    </lineage>
</organism>
<evidence type="ECO:0008006" key="3">
    <source>
        <dbReference type="Google" id="ProtNLM"/>
    </source>
</evidence>
<dbReference type="Pfam" id="PF01650">
    <property type="entry name" value="Peptidase_C13"/>
    <property type="match status" value="1"/>
</dbReference>
<proteinExistence type="predicted"/>
<evidence type="ECO:0000313" key="2">
    <source>
        <dbReference type="Proteomes" id="UP001208689"/>
    </source>
</evidence>
<gene>
    <name evidence="1" type="ORF">NEF87_001176</name>
</gene>